<evidence type="ECO:0000313" key="2">
    <source>
        <dbReference type="Proteomes" id="UP000483432"/>
    </source>
</evidence>
<dbReference type="EMBL" id="JAAFGW010000047">
    <property type="protein sequence ID" value="NDP47668.1"/>
    <property type="molecule type" value="Genomic_DNA"/>
</dbReference>
<protein>
    <submittedName>
        <fullName evidence="1">Uncharacterized protein</fullName>
    </submittedName>
</protein>
<dbReference type="Proteomes" id="UP000483432">
    <property type="component" value="Unassembled WGS sequence"/>
</dbReference>
<sequence>METSKNPVKFYGLLYISKKANDGAYLQRIDPQKRIELYFRMALRLAKGVHSRFGTALNLITNEGDEIATLLEKITGSKTSNFITIKQIEFPSSGIPEGARYFSATHKVMLFDYFSRQADYSVLLDIDMICLDGDSHPLTNYFENDIPLVYDISDQVFPAHGYARIFDDMQKFGQTDWHFRWYGGEFIAGSAGFFQELSERANSVLPRYTEIFASLHHQGDEMITSFCLNQMRACNSQHLPLDLSAPDIVRRHHGKATLHDERRFSRISKIGFLHLPTAKKLLSSNLADRTIVRVLSVAELLPRRIAGPFLAVVGMVV</sequence>
<organism evidence="1 2">
    <name type="scientific">Sulfuriferula multivorans</name>
    <dbReference type="NCBI Taxonomy" id="1559896"/>
    <lineage>
        <taxon>Bacteria</taxon>
        <taxon>Pseudomonadati</taxon>
        <taxon>Pseudomonadota</taxon>
        <taxon>Betaproteobacteria</taxon>
        <taxon>Nitrosomonadales</taxon>
        <taxon>Sulfuricellaceae</taxon>
        <taxon>Sulfuriferula</taxon>
    </lineage>
</organism>
<accession>A0A7C9P8D9</accession>
<comment type="caution">
    <text evidence="1">The sequence shown here is derived from an EMBL/GenBank/DDBJ whole genome shotgun (WGS) entry which is preliminary data.</text>
</comment>
<name>A0A7C9P8D9_9PROT</name>
<reference evidence="1 2" key="1">
    <citation type="submission" date="2019-09" db="EMBL/GenBank/DDBJ databases">
        <title>H2 Metabolism Revealed by Metagenomic Analysis in Subglacial Sediment of East Antarctica.</title>
        <authorList>
            <person name="Yang Z."/>
            <person name="Zhang Y."/>
            <person name="Lv Y."/>
            <person name="Yan W."/>
            <person name="Xiao X."/>
            <person name="Sun B."/>
            <person name="Ma H."/>
        </authorList>
    </citation>
    <scope>NUCLEOTIDE SEQUENCE [LARGE SCALE GENOMIC DNA]</scope>
    <source>
        <strain evidence="1">Bin2_2</strain>
    </source>
</reference>
<evidence type="ECO:0000313" key="1">
    <source>
        <dbReference type="EMBL" id="NDP47668.1"/>
    </source>
</evidence>
<dbReference type="AlphaFoldDB" id="A0A7C9P8D9"/>
<proteinExistence type="predicted"/>
<gene>
    <name evidence="1" type="ORF">GZ085_04600</name>
</gene>